<sequence>MHHGFLSSCRVSNQDRLPTSVAGIIIYGNIVFIANTSQQDSRVSLGLTKSKIYHVENGPCSQRLLGRFHALQGPPAGLMSRIALYVECFRAVQLFERFRALLSVLEI</sequence>
<dbReference type="AlphaFoldDB" id="A0A8A1LHN8"/>
<accession>A0A8A1LHN8</accession>
<dbReference type="EMBL" id="CP069104">
    <property type="protein sequence ID" value="QSS53391.1"/>
    <property type="molecule type" value="Genomic_DNA"/>
</dbReference>
<dbReference type="VEuPathDB" id="FungiDB:I7I53_00640"/>
<gene>
    <name evidence="1" type="ORF">I7I53_00640</name>
</gene>
<name>A0A8A1LHN8_AJEC8</name>
<evidence type="ECO:0000313" key="2">
    <source>
        <dbReference type="Proteomes" id="UP000663419"/>
    </source>
</evidence>
<dbReference type="Proteomes" id="UP000663419">
    <property type="component" value="Chromosome 3"/>
</dbReference>
<reference evidence="1" key="1">
    <citation type="submission" date="2021-01" db="EMBL/GenBank/DDBJ databases">
        <title>Chromosome-level genome assembly of a human fungal pathogen reveals clustering of transcriptionally co-regulated genes.</title>
        <authorList>
            <person name="Voorhies M."/>
            <person name="Cohen S."/>
            <person name="Shea T.P."/>
            <person name="Petrus S."/>
            <person name="Munoz J.F."/>
            <person name="Poplawski S."/>
            <person name="Goldman W.E."/>
            <person name="Michael T."/>
            <person name="Cuomo C.A."/>
            <person name="Sil A."/>
            <person name="Beyhan S."/>
        </authorList>
    </citation>
    <scope>NUCLEOTIDE SEQUENCE</scope>
    <source>
        <strain evidence="1">H88</strain>
    </source>
</reference>
<proteinExistence type="predicted"/>
<evidence type="ECO:0000313" key="1">
    <source>
        <dbReference type="EMBL" id="QSS53391.1"/>
    </source>
</evidence>
<protein>
    <submittedName>
        <fullName evidence="1">Uncharacterized protein</fullName>
    </submittedName>
</protein>
<organism evidence="1 2">
    <name type="scientific">Ajellomyces capsulatus (strain H88)</name>
    <name type="common">Darling's disease fungus</name>
    <name type="synonym">Histoplasma capsulatum</name>
    <dbReference type="NCBI Taxonomy" id="544711"/>
    <lineage>
        <taxon>Eukaryota</taxon>
        <taxon>Fungi</taxon>
        <taxon>Dikarya</taxon>
        <taxon>Ascomycota</taxon>
        <taxon>Pezizomycotina</taxon>
        <taxon>Eurotiomycetes</taxon>
        <taxon>Eurotiomycetidae</taxon>
        <taxon>Onygenales</taxon>
        <taxon>Ajellomycetaceae</taxon>
        <taxon>Histoplasma</taxon>
    </lineage>
</organism>